<dbReference type="Pfam" id="PF00628">
    <property type="entry name" value="PHD"/>
    <property type="match status" value="1"/>
</dbReference>
<feature type="compositionally biased region" description="Low complexity" evidence="17">
    <location>
        <begin position="169"/>
        <end position="181"/>
    </location>
</feature>
<keyword evidence="22" id="KW-1185">Reference proteome</keyword>
<dbReference type="FunFam" id="3.30.60.90:FF:000022">
    <property type="entry name" value="Histone acetyltransferase of the CBP family 12"/>
    <property type="match status" value="1"/>
</dbReference>
<dbReference type="EMBL" id="NMUH01003433">
    <property type="protein sequence ID" value="MQM05549.1"/>
    <property type="molecule type" value="Genomic_DNA"/>
</dbReference>
<dbReference type="Pfam" id="PF00569">
    <property type="entry name" value="ZZ"/>
    <property type="match status" value="1"/>
</dbReference>
<dbReference type="Gene3D" id="1.20.1020.10">
    <property type="entry name" value="TAZ domain"/>
    <property type="match status" value="2"/>
</dbReference>
<evidence type="ECO:0000256" key="3">
    <source>
        <dbReference type="ARBA" id="ARBA00013184"/>
    </source>
</evidence>
<dbReference type="PROSITE" id="PS01359">
    <property type="entry name" value="ZF_PHD_1"/>
    <property type="match status" value="1"/>
</dbReference>
<dbReference type="FunFam" id="3.30.60.90:FF:000018">
    <property type="entry name" value="Histone acetyltransferase HAC1"/>
    <property type="match status" value="1"/>
</dbReference>
<evidence type="ECO:0000256" key="11">
    <source>
        <dbReference type="ARBA" id="ARBA00023159"/>
    </source>
</evidence>
<feature type="domain" description="ZZ-type" evidence="19">
    <location>
        <begin position="1612"/>
        <end position="1665"/>
    </location>
</feature>
<dbReference type="GO" id="GO:0045944">
    <property type="term" value="P:positive regulation of transcription by RNA polymerase II"/>
    <property type="evidence" value="ECO:0007669"/>
    <property type="project" value="TreeGrafter"/>
</dbReference>
<feature type="domain" description="CBP/p300-type HAT" evidence="20">
    <location>
        <begin position="1174"/>
        <end position="1610"/>
    </location>
</feature>
<dbReference type="SUPFAM" id="SSF57903">
    <property type="entry name" value="FYVE/PHD zinc finger"/>
    <property type="match status" value="1"/>
</dbReference>
<dbReference type="InterPro" id="IPR019786">
    <property type="entry name" value="Zinc_finger_PHD-type_CS"/>
</dbReference>
<keyword evidence="4" id="KW-0808">Transferase</keyword>
<feature type="region of interest" description="Disordered" evidence="17">
    <location>
        <begin position="590"/>
        <end position="637"/>
    </location>
</feature>
<evidence type="ECO:0000256" key="7">
    <source>
        <dbReference type="ARBA" id="ARBA00022771"/>
    </source>
</evidence>
<dbReference type="InterPro" id="IPR000197">
    <property type="entry name" value="Znf_TAZ"/>
</dbReference>
<keyword evidence="12" id="KW-0804">Transcription</keyword>
<evidence type="ECO:0000256" key="2">
    <source>
        <dbReference type="ARBA" id="ARBA00004123"/>
    </source>
</evidence>
<evidence type="ECO:0000256" key="16">
    <source>
        <dbReference type="PROSITE-ProRule" id="PRU00228"/>
    </source>
</evidence>
<dbReference type="GO" id="GO:0008270">
    <property type="term" value="F:zinc ion binding"/>
    <property type="evidence" value="ECO:0007669"/>
    <property type="project" value="UniProtKB-KW"/>
</dbReference>
<dbReference type="PANTHER" id="PTHR13808">
    <property type="entry name" value="CBP/P300-RELATED"/>
    <property type="match status" value="1"/>
</dbReference>
<feature type="domain" description="TAZ-type" evidence="18">
    <location>
        <begin position="715"/>
        <end position="796"/>
    </location>
</feature>
<evidence type="ECO:0000256" key="17">
    <source>
        <dbReference type="SAM" id="MobiDB-lite"/>
    </source>
</evidence>
<comment type="subcellular location">
    <subcellularLocation>
        <location evidence="2">Nucleus</location>
    </subcellularLocation>
</comment>
<comment type="catalytic activity">
    <reaction evidence="15">
        <text>L-lysyl-[protein] + acetyl-CoA = N(6)-acetyl-L-lysyl-[protein] + CoA + H(+)</text>
        <dbReference type="Rhea" id="RHEA:45948"/>
        <dbReference type="Rhea" id="RHEA-COMP:9752"/>
        <dbReference type="Rhea" id="RHEA-COMP:10731"/>
        <dbReference type="ChEBI" id="CHEBI:15378"/>
        <dbReference type="ChEBI" id="CHEBI:29969"/>
        <dbReference type="ChEBI" id="CHEBI:57287"/>
        <dbReference type="ChEBI" id="CHEBI:57288"/>
        <dbReference type="ChEBI" id="CHEBI:61930"/>
        <dbReference type="EC" id="2.3.1.48"/>
    </reaction>
</comment>
<gene>
    <name evidence="21" type="ORF">Taro_038357</name>
</gene>
<evidence type="ECO:0000256" key="6">
    <source>
        <dbReference type="ARBA" id="ARBA00022737"/>
    </source>
</evidence>
<dbReference type="GO" id="GO:0005667">
    <property type="term" value="C:transcription regulator complex"/>
    <property type="evidence" value="ECO:0007669"/>
    <property type="project" value="TreeGrafter"/>
</dbReference>
<dbReference type="FunFam" id="1.20.1020.10:FF:000003">
    <property type="entry name" value="Histone acetyltransferase HAC1-like protein"/>
    <property type="match status" value="1"/>
</dbReference>
<dbReference type="SUPFAM" id="SSF57850">
    <property type="entry name" value="RING/U-box"/>
    <property type="match status" value="2"/>
</dbReference>
<evidence type="ECO:0000256" key="15">
    <source>
        <dbReference type="ARBA" id="ARBA00048017"/>
    </source>
</evidence>
<dbReference type="PROSITE" id="PS50135">
    <property type="entry name" value="ZF_ZZ_2"/>
    <property type="match status" value="2"/>
</dbReference>
<dbReference type="InterPro" id="IPR013083">
    <property type="entry name" value="Znf_RING/FYVE/PHD"/>
</dbReference>
<evidence type="ECO:0000256" key="8">
    <source>
        <dbReference type="ARBA" id="ARBA00022833"/>
    </source>
</evidence>
<evidence type="ECO:0000313" key="21">
    <source>
        <dbReference type="EMBL" id="MQM05549.1"/>
    </source>
</evidence>
<evidence type="ECO:0000256" key="12">
    <source>
        <dbReference type="ARBA" id="ARBA00023163"/>
    </source>
</evidence>
<dbReference type="InterPro" id="IPR001965">
    <property type="entry name" value="Znf_PHD"/>
</dbReference>
<keyword evidence="6" id="KW-0677">Repeat</keyword>
<dbReference type="Pfam" id="PF08214">
    <property type="entry name" value="HAT_KAT11"/>
    <property type="match status" value="1"/>
</dbReference>
<protein>
    <recommendedName>
        <fullName evidence="3">histone acetyltransferase</fullName>
        <ecNumber evidence="3">2.3.1.48</ecNumber>
    </recommendedName>
</protein>
<dbReference type="EC" id="2.3.1.48" evidence="3"/>
<dbReference type="CDD" id="cd15614">
    <property type="entry name" value="PHD_HAC_like"/>
    <property type="match status" value="1"/>
</dbReference>
<dbReference type="GO" id="GO:0031490">
    <property type="term" value="F:chromatin DNA binding"/>
    <property type="evidence" value="ECO:0007669"/>
    <property type="project" value="TreeGrafter"/>
</dbReference>
<dbReference type="InterPro" id="IPR031162">
    <property type="entry name" value="CBP_P300_HAT"/>
</dbReference>
<keyword evidence="8" id="KW-0862">Zinc</keyword>
<evidence type="ECO:0000259" key="18">
    <source>
        <dbReference type="PROSITE" id="PS50134"/>
    </source>
</evidence>
<feature type="compositionally biased region" description="Low complexity" evidence="17">
    <location>
        <begin position="453"/>
        <end position="463"/>
    </location>
</feature>
<keyword evidence="14" id="KW-0012">Acyltransferase</keyword>
<dbReference type="SMART" id="SM00551">
    <property type="entry name" value="ZnF_TAZ"/>
    <property type="match status" value="2"/>
</dbReference>
<dbReference type="GO" id="GO:0000123">
    <property type="term" value="C:histone acetyltransferase complex"/>
    <property type="evidence" value="ECO:0007669"/>
    <property type="project" value="TreeGrafter"/>
</dbReference>
<dbReference type="PROSITE" id="PS51727">
    <property type="entry name" value="CBP_P300_HAT"/>
    <property type="match status" value="1"/>
</dbReference>
<dbReference type="InterPro" id="IPR035898">
    <property type="entry name" value="TAZ_dom_sf"/>
</dbReference>
<evidence type="ECO:0000256" key="5">
    <source>
        <dbReference type="ARBA" id="ARBA00022723"/>
    </source>
</evidence>
<evidence type="ECO:0000313" key="22">
    <source>
        <dbReference type="Proteomes" id="UP000652761"/>
    </source>
</evidence>
<evidence type="ECO:0000256" key="9">
    <source>
        <dbReference type="ARBA" id="ARBA00022853"/>
    </source>
</evidence>
<evidence type="ECO:0000259" key="19">
    <source>
        <dbReference type="PROSITE" id="PS50135"/>
    </source>
</evidence>
<evidence type="ECO:0000256" key="4">
    <source>
        <dbReference type="ARBA" id="ARBA00022679"/>
    </source>
</evidence>
<comment type="function">
    <text evidence="1">Acetyltransferase enzyme. Acetylates histones, giving a specific tag for transcriptional activation.</text>
</comment>
<dbReference type="InterPro" id="IPR019787">
    <property type="entry name" value="Znf_PHD-finger"/>
</dbReference>
<dbReference type="Gene3D" id="3.30.60.90">
    <property type="match status" value="2"/>
</dbReference>
<proteinExistence type="predicted"/>
<dbReference type="InterPro" id="IPR013178">
    <property type="entry name" value="Histone_AcTrfase_Rtt109/CBP"/>
</dbReference>
<sequence length="1790" mass="200338">MLVSDMEAPIKATSPDITSPCYSIKDKEMNVQAQMSGQVPSQPGPQLPVLPQQNISSLPPQMHSLGAVSNMDPEMILYRKQMCEKITQLFLKRPGSNAEILPRLPDIVRRLEEGLYRTAPTKEDYLNMETLESRLQSLLKGYPKHNQPLARHISSSSPVSTMIPTPGMSHSHSSTSTVSSSLDNSMIVTGGAGSIESSTVNTGNIAQSANGLTGAGHGASFSMSDGMLINGYQQPPANMSIGSSGNSMMPGLPRLSSQMMPTPGLNIPKSMPMGSTCTSGGGFSGVDSTIISQQQQQQHQLLQQQKHYLGNQSGRVLHAGVQMGLGSRSNVQQRPLHGLSNGVANSVGLTLIGSSMPLMNGPAASEGFMTANSYGSSPRPLQQHFEQQRHQPIITTSSSQLKIPLSGDGYGMNASDVSGAGNTYGSATTGSTLNNQNINLMNMQSKSKVNPLQDQQHLQSMQQISNKPPPFGHSQNVNFQSVHSTQDHLQPQLQTQAYQQPQQFQLQSGQPYGQLVQNQQQNQSQQHQLYMLKNDTVRPTPLMSGIGGQVISEHGMDTFNEPLLQHATEQFHLSGLHSCYQTKVSDESHSKVTFGHGSASQDLHPAFSQGSQQILHSNNQGSQSQSEFNHLSARSQPEKLLQNQWQSQILHKSHTVDQPSFDQHIQDFHQRIVGQDEAQQPHFSLEGSIAGSAAAATSLTTAQLTSGVGRGPENSLRERQYFNQRRWLLFLHHARWCPTPKGKCQEANCITVQHLMSHMQNCNEDQCGYPRCHQSKKLINHYRSCQARDCPVCVPVHVYISSQRKAAIRPPDADCAHAANVSWKNVSAAGADGLVIESNCISSFEASEGFQTSLKRRKVESSSSLMVKSETSPASCSLLDPSHSSQNIRAQVHQQKDMPLSSKPDIVDMKTESSIASGLEYPSHFNHVNMDDFEGVYGSRPHSESVLQNEHSGCQKTENMHVNGDTDQTAAEVKQEPNAHTGDSGTGSKSGKPKIKGVSLTELFTPEQIREHIVSLRQWVGQSKAKAEKNQAMERSMNENSCQLCAVEKLTFEPPPIYCSLCGARIKRNASYYTIGTGDTRHYFCIPCYNEARGDSIEVEGTPFFKARLEKKKNDEETEEWWVQCDKCEAWQHQICALFNGRRNDGGQAEYTCPNCYIQEIERGERMPLPQSAVLGAKDLPRTILSDHIEQRLVRRLKQERQERARHLGKSVDEVPGADALVVRVVSSVDKKLEVKQKFLEIFQEENYPTEFPYKSKVVLLFQKIEGVEVCLFGMYVQEFGSECQFPNQRRVYLSYLDSVKYFRPDIKTITGEALRTYVYHEILIGYLEYCKNRGFTSCYIWACPPLKGEDYILYCHPEIQKTPKSDKLREWYLSMLRKASKENIVVDLTNLYDHFFVKVGECKASVTAARLPYFDGDYWPGAAEDLINQLQQEEDGRRQQKKGKTKKTITKRALKAAGQSDLSGNASKDALLMAKLGETIAPMKEDFIMVHLQHACNHCCILMASGIRWVCNQCKHFQLCDKCYEKEQKIEEKERHPVNAKEKHLLTPVEINDVPSDTKDKDEILESEFFDTRQAFLSLCQGNHYQYDTLRRAKHSSMMVLYHLHNPTAPAFVITCNICHRDIETGQGWRCEICPDFDVCNDCYQRDGGVSHPHRLTNHPSMADRDAQNKEARQKRVLQLRKMLDLLVHASQCRSLHCQYPNCRKVKGLFRHGINCKVRASGGCVLCKKMWYLLQLHARACKESECHVPRCRDLREHLRRLQQQSDSRRRAAVMEMMRQRTAEVAGNTG</sequence>
<keyword evidence="7 16" id="KW-0863">Zinc-finger</keyword>
<dbReference type="SMART" id="SM01250">
    <property type="entry name" value="KAT11"/>
    <property type="match status" value="1"/>
</dbReference>
<keyword evidence="5" id="KW-0479">Metal-binding</keyword>
<evidence type="ECO:0000259" key="20">
    <source>
        <dbReference type="PROSITE" id="PS51727"/>
    </source>
</evidence>
<dbReference type="InterPro" id="IPR043145">
    <property type="entry name" value="Znf_ZZ_sf"/>
</dbReference>
<evidence type="ECO:0000256" key="14">
    <source>
        <dbReference type="ARBA" id="ARBA00023315"/>
    </source>
</evidence>
<dbReference type="InterPro" id="IPR000433">
    <property type="entry name" value="Znf_ZZ"/>
</dbReference>
<name>A0A843W802_COLES</name>
<organism evidence="21 22">
    <name type="scientific">Colocasia esculenta</name>
    <name type="common">Wild taro</name>
    <name type="synonym">Arum esculentum</name>
    <dbReference type="NCBI Taxonomy" id="4460"/>
    <lineage>
        <taxon>Eukaryota</taxon>
        <taxon>Viridiplantae</taxon>
        <taxon>Streptophyta</taxon>
        <taxon>Embryophyta</taxon>
        <taxon>Tracheophyta</taxon>
        <taxon>Spermatophyta</taxon>
        <taxon>Magnoliopsida</taxon>
        <taxon>Liliopsida</taxon>
        <taxon>Araceae</taxon>
        <taxon>Aroideae</taxon>
        <taxon>Colocasieae</taxon>
        <taxon>Colocasia</taxon>
    </lineage>
</organism>
<comment type="caution">
    <text evidence="21">The sequence shown here is derived from an EMBL/GenBank/DDBJ whole genome shotgun (WGS) entry which is preliminary data.</text>
</comment>
<dbReference type="SMART" id="SM00249">
    <property type="entry name" value="PHD"/>
    <property type="match status" value="1"/>
</dbReference>
<dbReference type="GO" id="GO:0004402">
    <property type="term" value="F:histone acetyltransferase activity"/>
    <property type="evidence" value="ECO:0007669"/>
    <property type="project" value="InterPro"/>
</dbReference>
<dbReference type="InterPro" id="IPR011011">
    <property type="entry name" value="Znf_FYVE_PHD"/>
</dbReference>
<feature type="region of interest" description="Disordered" evidence="17">
    <location>
        <begin position="975"/>
        <end position="994"/>
    </location>
</feature>
<accession>A0A843W802</accession>
<keyword evidence="13" id="KW-0539">Nucleus</keyword>
<dbReference type="GO" id="GO:0003713">
    <property type="term" value="F:transcription coactivator activity"/>
    <property type="evidence" value="ECO:0007669"/>
    <property type="project" value="TreeGrafter"/>
</dbReference>
<dbReference type="Gene3D" id="3.30.40.10">
    <property type="entry name" value="Zinc/RING finger domain, C3HC4 (zinc finger)"/>
    <property type="match status" value="1"/>
</dbReference>
<dbReference type="PROSITE" id="PS50134">
    <property type="entry name" value="ZF_TAZ"/>
    <property type="match status" value="2"/>
</dbReference>
<dbReference type="Proteomes" id="UP000652761">
    <property type="component" value="Unassembled WGS sequence"/>
</dbReference>
<evidence type="ECO:0000256" key="10">
    <source>
        <dbReference type="ARBA" id="ARBA00023015"/>
    </source>
</evidence>
<evidence type="ECO:0000256" key="1">
    <source>
        <dbReference type="ARBA" id="ARBA00002581"/>
    </source>
</evidence>
<dbReference type="PANTHER" id="PTHR13808:SF39">
    <property type="entry name" value="HISTONE ACETYLTRANSFERASE HAC-LIKE 3-RELATED"/>
    <property type="match status" value="1"/>
</dbReference>
<keyword evidence="11" id="KW-0010">Activator</keyword>
<feature type="compositionally biased region" description="Polar residues" evidence="17">
    <location>
        <begin position="608"/>
        <end position="637"/>
    </location>
</feature>
<evidence type="ECO:0000256" key="13">
    <source>
        <dbReference type="ARBA" id="ARBA00023242"/>
    </source>
</evidence>
<reference evidence="21" key="1">
    <citation type="submission" date="2017-07" db="EMBL/GenBank/DDBJ databases">
        <title>Taro Niue Genome Assembly and Annotation.</title>
        <authorList>
            <person name="Atibalentja N."/>
            <person name="Keating K."/>
            <person name="Fields C.J."/>
        </authorList>
    </citation>
    <scope>NUCLEOTIDE SEQUENCE</scope>
    <source>
        <strain evidence="21">Niue_2</strain>
        <tissue evidence="21">Leaf</tissue>
    </source>
</reference>
<feature type="domain" description="TAZ-type" evidence="18">
    <location>
        <begin position="1672"/>
        <end position="1755"/>
    </location>
</feature>
<dbReference type="SMART" id="SM00291">
    <property type="entry name" value="ZnF_ZZ"/>
    <property type="match status" value="2"/>
</dbReference>
<dbReference type="Pfam" id="PF02135">
    <property type="entry name" value="zf-TAZ"/>
    <property type="match status" value="2"/>
</dbReference>
<keyword evidence="10" id="KW-0805">Transcription regulation</keyword>
<feature type="region of interest" description="Disordered" evidence="17">
    <location>
        <begin position="446"/>
        <end position="477"/>
    </location>
</feature>
<dbReference type="GO" id="GO:0005634">
    <property type="term" value="C:nucleus"/>
    <property type="evidence" value="ECO:0007669"/>
    <property type="project" value="UniProtKB-SubCell"/>
</dbReference>
<feature type="compositionally biased region" description="Polar residues" evidence="17">
    <location>
        <begin position="153"/>
        <end position="163"/>
    </location>
</feature>
<feature type="region of interest" description="Disordered" evidence="17">
    <location>
        <begin position="148"/>
        <end position="182"/>
    </location>
</feature>
<dbReference type="OrthoDB" id="899at2759"/>
<dbReference type="SUPFAM" id="SSF57933">
    <property type="entry name" value="TAZ domain"/>
    <property type="match status" value="2"/>
</dbReference>
<feature type="domain" description="ZZ-type" evidence="19">
    <location>
        <begin position="1492"/>
        <end position="1555"/>
    </location>
</feature>
<dbReference type="PROSITE" id="PS01357">
    <property type="entry name" value="ZF_ZZ_1"/>
    <property type="match status" value="1"/>
</dbReference>
<keyword evidence="9" id="KW-0156">Chromatin regulator</keyword>